<evidence type="ECO:0000256" key="9">
    <source>
        <dbReference type="ARBA" id="ARBA00023242"/>
    </source>
</evidence>
<comment type="function">
    <text evidence="10">Functions as a heterodimeric glycoprotein hormone with GPHB5 able to bind and activate the thyroid-stimulating hormone receptor (TSHR), leading to increased cAMP production. Plays a central role in controlling thyroid cell metabolism.</text>
</comment>
<gene>
    <name evidence="18" type="ORF">JEQ12_011212</name>
</gene>
<dbReference type="Proteomes" id="UP000664991">
    <property type="component" value="Chromosome 21"/>
</dbReference>
<dbReference type="InterPro" id="IPR052680">
    <property type="entry name" value="Glyco_Hormone_Alpha"/>
</dbReference>
<protein>
    <recommendedName>
        <fullName evidence="12">Glycoprotein hormone alpha-2</fullName>
    </recommendedName>
    <alternativeName>
        <fullName evidence="14">Putative secreted protein Zsig51</fullName>
    </alternativeName>
    <alternativeName>
        <fullName evidence="13">Thyrostimulin subunit alpha</fullName>
    </alternativeName>
</protein>
<organism evidence="18 19">
    <name type="scientific">Ovis aries</name>
    <name type="common">Sheep</name>
    <dbReference type="NCBI Taxonomy" id="9940"/>
    <lineage>
        <taxon>Eukaryota</taxon>
        <taxon>Metazoa</taxon>
        <taxon>Chordata</taxon>
        <taxon>Craniata</taxon>
        <taxon>Vertebrata</taxon>
        <taxon>Euteleostomi</taxon>
        <taxon>Mammalia</taxon>
        <taxon>Eutheria</taxon>
        <taxon>Laurasiatheria</taxon>
        <taxon>Artiodactyla</taxon>
        <taxon>Ruminantia</taxon>
        <taxon>Pecora</taxon>
        <taxon>Bovidae</taxon>
        <taxon>Caprinae</taxon>
        <taxon>Ovis</taxon>
    </lineage>
</organism>
<keyword evidence="9" id="KW-0539">Nucleus</keyword>
<dbReference type="InterPro" id="IPR006207">
    <property type="entry name" value="Cys_knot_C"/>
</dbReference>
<dbReference type="GO" id="GO:0005615">
    <property type="term" value="C:extracellular space"/>
    <property type="evidence" value="ECO:0007669"/>
    <property type="project" value="TreeGrafter"/>
</dbReference>
<dbReference type="GO" id="GO:0003700">
    <property type="term" value="F:DNA-binding transcription factor activity"/>
    <property type="evidence" value="ECO:0007669"/>
    <property type="project" value="InterPro"/>
</dbReference>
<dbReference type="InterPro" id="IPR000476">
    <property type="entry name" value="Glyco_hormone"/>
</dbReference>
<comment type="subunit">
    <text evidence="11">Heterodimer with GPHB5; this heterodimer interacts with thyroid-stimulating hormone receptor (TSHR), and hence stimulates cAMP production.</text>
</comment>
<keyword evidence="7" id="KW-1015">Disulfide bond</keyword>
<comment type="function">
    <text evidence="1">Shared alpha chain of the active heterodimeric glycoprotein hormones thyrotropin/thyroid stimulating hormone/TSH, lutropin/luteinizing hormone/LH and follitropin/follicle stimulating hormone/FSH. These hormones bind specific receptors on target cells that in turn activate downstream signaling pathways.</text>
</comment>
<feature type="domain" description="CTCK" evidence="17">
    <location>
        <begin position="315"/>
        <end position="409"/>
    </location>
</feature>
<proteinExistence type="inferred from homology"/>
<dbReference type="PROSITE" id="PS00036">
    <property type="entry name" value="BZIP_BASIC"/>
    <property type="match status" value="1"/>
</dbReference>
<dbReference type="InterPro" id="IPR027816">
    <property type="entry name" value="MAJIN"/>
</dbReference>
<feature type="compositionally biased region" description="Basic and acidic residues" evidence="16">
    <location>
        <begin position="205"/>
        <end position="218"/>
    </location>
</feature>
<dbReference type="FunFam" id="2.10.90.10:FF:000027">
    <property type="entry name" value="Glycoprotein hormone alpha 2"/>
    <property type="match status" value="1"/>
</dbReference>
<comment type="caution">
    <text evidence="15">Lacks conserved residue(s) required for the propagation of feature annotation.</text>
</comment>
<evidence type="ECO:0000256" key="11">
    <source>
        <dbReference type="ARBA" id="ARBA00061732"/>
    </source>
</evidence>
<evidence type="ECO:0000256" key="2">
    <source>
        <dbReference type="ARBA" id="ARBA00004613"/>
    </source>
</evidence>
<evidence type="ECO:0000256" key="3">
    <source>
        <dbReference type="ARBA" id="ARBA00009128"/>
    </source>
</evidence>
<evidence type="ECO:0000256" key="10">
    <source>
        <dbReference type="ARBA" id="ARBA00054562"/>
    </source>
</evidence>
<evidence type="ECO:0000256" key="4">
    <source>
        <dbReference type="ARBA" id="ARBA00022525"/>
    </source>
</evidence>
<evidence type="ECO:0000259" key="17">
    <source>
        <dbReference type="PROSITE" id="PS01225"/>
    </source>
</evidence>
<evidence type="ECO:0000256" key="14">
    <source>
        <dbReference type="ARBA" id="ARBA00083999"/>
    </source>
</evidence>
<evidence type="ECO:0000256" key="16">
    <source>
        <dbReference type="SAM" id="MobiDB-lite"/>
    </source>
</evidence>
<dbReference type="GO" id="GO:0007166">
    <property type="term" value="P:cell surface receptor signaling pathway"/>
    <property type="evidence" value="ECO:0007669"/>
    <property type="project" value="TreeGrafter"/>
</dbReference>
<comment type="caution">
    <text evidence="18">The sequence shown here is derived from an EMBL/GenBank/DDBJ whole genome shotgun (WGS) entry which is preliminary data.</text>
</comment>
<comment type="similarity">
    <text evidence="3">Belongs to the glycoprotein hormones subunit alpha family.</text>
</comment>
<name>A0A836CV09_SHEEP</name>
<evidence type="ECO:0000256" key="1">
    <source>
        <dbReference type="ARBA" id="ARBA00002093"/>
    </source>
</evidence>
<evidence type="ECO:0000256" key="12">
    <source>
        <dbReference type="ARBA" id="ARBA00068352"/>
    </source>
</evidence>
<keyword evidence="8" id="KW-0325">Glycoprotein</keyword>
<feature type="region of interest" description="Disordered" evidence="16">
    <location>
        <begin position="169"/>
        <end position="263"/>
    </location>
</feature>
<dbReference type="GO" id="GO:0003677">
    <property type="term" value="F:DNA binding"/>
    <property type="evidence" value="ECO:0007669"/>
    <property type="project" value="InterPro"/>
</dbReference>
<feature type="region of interest" description="Disordered" evidence="16">
    <location>
        <begin position="1"/>
        <end position="44"/>
    </location>
</feature>
<sequence>MHLCGGDGPLTRTDAEEHQRQLRKKEKNRAAAQRSRQKHTSKADALHQLTDSHYPPAPLSNAPVALWPDGAGAWDQIGVQLQHLLGDGGGSGGRWVLIQTEDKHCYCLEAMSLKPFTYPFPETRFLHAGPNVYKFKIRYGNSIRGEEVENKEVIVQELEVLAERKAAEAMLKKRKRREVPSSPARPGLDRAEMGTSSQGLSKKKPPVETRRNRERKTQQECQKTPAFDVTDVQDQDSKWEDSLVGKSIPPTQQNNPPPAEGPAELGTSGFFGFLTNIYPSSVFQMPMASPQTLLLCLLLLAVTEGQSRQAAIPGCYLHPFNVTVRSDRQGTCQGSHVAQACVGHCESSAFPSRYSVLVASGYRHNITSVSQCCTISGLRKVKVQLRCGGSRKEELEVFTARACQCDMCRLSRY</sequence>
<dbReference type="GO" id="GO:0031531">
    <property type="term" value="F:thyrotropin-releasing hormone receptor binding"/>
    <property type="evidence" value="ECO:0007669"/>
    <property type="project" value="TreeGrafter"/>
</dbReference>
<evidence type="ECO:0000256" key="5">
    <source>
        <dbReference type="ARBA" id="ARBA00022702"/>
    </source>
</evidence>
<dbReference type="InterPro" id="IPR029034">
    <property type="entry name" value="Cystine-knot_cytokine"/>
</dbReference>
<dbReference type="PANTHER" id="PTHR31129:SF2">
    <property type="entry name" value="GLYCOPROTEIN HORMONE ALPHA-2"/>
    <property type="match status" value="1"/>
</dbReference>
<dbReference type="EMBL" id="JAEMGP010000021">
    <property type="protein sequence ID" value="KAG5196526.1"/>
    <property type="molecule type" value="Genomic_DNA"/>
</dbReference>
<evidence type="ECO:0000256" key="7">
    <source>
        <dbReference type="ARBA" id="ARBA00023157"/>
    </source>
</evidence>
<dbReference type="PROSITE" id="PS50277">
    <property type="entry name" value="GLYCO_HORMONE_ALPHA_3"/>
    <property type="match status" value="1"/>
</dbReference>
<dbReference type="InterPro" id="IPR004827">
    <property type="entry name" value="bZIP"/>
</dbReference>
<dbReference type="GO" id="GO:0005179">
    <property type="term" value="F:hormone activity"/>
    <property type="evidence" value="ECO:0007669"/>
    <property type="project" value="UniProtKB-KW"/>
</dbReference>
<evidence type="ECO:0000256" key="6">
    <source>
        <dbReference type="ARBA" id="ARBA00022729"/>
    </source>
</evidence>
<reference evidence="18 19" key="1">
    <citation type="submission" date="2020-12" db="EMBL/GenBank/DDBJ databases">
        <title>De novo assembly of Tibetan sheep genome.</title>
        <authorList>
            <person name="Li X."/>
        </authorList>
    </citation>
    <scope>NUCLEOTIDE SEQUENCE [LARGE SCALE GENOMIC DNA]</scope>
    <source>
        <tissue evidence="18">Heart</tissue>
    </source>
</reference>
<evidence type="ECO:0000256" key="15">
    <source>
        <dbReference type="PROSITE-ProRule" id="PRU00039"/>
    </source>
</evidence>
<evidence type="ECO:0000313" key="18">
    <source>
        <dbReference type="EMBL" id="KAG5196526.1"/>
    </source>
</evidence>
<accession>A0A836CV09</accession>
<dbReference type="Pfam" id="PF15077">
    <property type="entry name" value="MAJIN"/>
    <property type="match status" value="2"/>
</dbReference>
<comment type="subcellular location">
    <subcellularLocation>
        <location evidence="2">Secreted</location>
    </subcellularLocation>
</comment>
<dbReference type="Gene3D" id="2.10.90.10">
    <property type="entry name" value="Cystine-knot cytokines"/>
    <property type="match status" value="1"/>
</dbReference>
<keyword evidence="6" id="KW-0732">Signal</keyword>
<dbReference type="PANTHER" id="PTHR31129">
    <property type="entry name" value="GLYCOPROTEIN HORMONE ALPHA-2"/>
    <property type="match status" value="1"/>
</dbReference>
<dbReference type="AlphaFoldDB" id="A0A836CV09"/>
<keyword evidence="5" id="KW-0372">Hormone</keyword>
<evidence type="ECO:0000256" key="13">
    <source>
        <dbReference type="ARBA" id="ARBA00075321"/>
    </source>
</evidence>
<evidence type="ECO:0000256" key="8">
    <source>
        <dbReference type="ARBA" id="ARBA00023180"/>
    </source>
</evidence>
<keyword evidence="4" id="KW-0964">Secreted</keyword>
<dbReference type="PROSITE" id="PS01225">
    <property type="entry name" value="CTCK_2"/>
    <property type="match status" value="1"/>
</dbReference>
<evidence type="ECO:0000313" key="19">
    <source>
        <dbReference type="Proteomes" id="UP000664991"/>
    </source>
</evidence>